<dbReference type="GO" id="GO:0035735">
    <property type="term" value="P:intraciliary transport involved in cilium assembly"/>
    <property type="evidence" value="ECO:0007669"/>
    <property type="project" value="InterPro"/>
</dbReference>
<sequence length="817" mass="97378">MIREDVVKFQQERSARKIQIWFRRHIIRKKTSDAALKRMLHHKKEEFENNILRESLKRRERTEEEKKVQREKKAKEARRQAIKELKEKRRKKDEAMKKIAEEEVANIRSKMERKSRSKPSSVTSNKSGRSRLGEGGRKISNRVDEVDGPMPSSTHDTQEAMSDVTPTNQPLDDTSKSRTTLDDVLETIRKLEEEPDKLEKPKSSLEEKLAWIDELQSENQSTVSKATTSHSQNKTQEQPDASNLLTEAKLHSIMDFLDEVEKTEVAESSVNHPVEHESANQLMKAEEAATEAITSQMLKMKLDLDEKTKSILLLKSAMSQQKDLMTRHLREQEKETEQRLKMQKVQYEATIQRHLSFIDQLIDDKKSLNEKCEQLLSEMKQLDKKYQTKIKQLTEGHEREFKKAKDVMNAAEKLRREKWIDEKTKKIKEMTVKGLEPEIQRLIAKHKEEIKKTKSIQEAELLRSDERAGQRYIRQTEELREQLEREKESACKRERETARIRYEQQMEQEDIAFQQQKKRLYSEVAEEKERLHQQALRQRSELDQLKRQLEDNSRIATSTIREEFEKSTHETSRRHQEEMNQLKEKMELEKQAWQENYMKKQESFILQKERELKESVRRDRDNEIDVAIQRLEDDMHHQREELEKTTDNRIKRIRDKYESEMKEVEKSEKQTQEKYNAMKVEFNEIESENLRLQSLTKQKEQEVTDILKIKDKLVEERGNVTEVIRQEFADRLVLTEQENKRIKTELSEMRARQRLELERINGEKEEELAEVHKRVRQAIIKKEETISQIRQQHEAAVKRADHLEGLLETQRKQLLGK</sequence>
<feature type="region of interest" description="Disordered" evidence="2">
    <location>
        <begin position="58"/>
        <end position="180"/>
    </location>
</feature>
<dbReference type="HOGENOM" id="CLU_010690_0_0_1"/>
<dbReference type="GeneTree" id="ENSGT00390000001758"/>
<evidence type="ECO:0008006" key="5">
    <source>
        <dbReference type="Google" id="ProtNLM"/>
    </source>
</evidence>
<protein>
    <recommendedName>
        <fullName evidence="5">Centrosomal protein of 131 kDa</fullName>
    </recommendedName>
</protein>
<accession>H2Y3A3</accession>
<dbReference type="PANTHER" id="PTHR31540">
    <property type="entry name" value="CENTROSOMAL PROTEIN OF 131 KDA"/>
    <property type="match status" value="1"/>
</dbReference>
<dbReference type="Proteomes" id="UP000008144">
    <property type="component" value="Chromosome 7"/>
</dbReference>
<feature type="coiled-coil region" evidence="1">
    <location>
        <begin position="732"/>
        <end position="770"/>
    </location>
</feature>
<dbReference type="PROSITE" id="PS50096">
    <property type="entry name" value="IQ"/>
    <property type="match status" value="1"/>
</dbReference>
<feature type="compositionally biased region" description="Basic and acidic residues" evidence="2">
    <location>
        <begin position="131"/>
        <end position="145"/>
    </location>
</feature>
<dbReference type="InParanoid" id="H2Y3A3"/>
<reference evidence="3" key="2">
    <citation type="journal article" date="2008" name="Genome Biol.">
        <title>Improved genome assembly and evidence-based global gene model set for the chordate Ciona intestinalis: new insight into intron and operon populations.</title>
        <authorList>
            <person name="Satou Y."/>
            <person name="Mineta K."/>
            <person name="Ogasawara M."/>
            <person name="Sasakura Y."/>
            <person name="Shoguchi E."/>
            <person name="Ueno K."/>
            <person name="Yamada L."/>
            <person name="Matsumoto J."/>
            <person name="Wasserscheid J."/>
            <person name="Dewar K."/>
            <person name="Wiley G.B."/>
            <person name="Macmil S.L."/>
            <person name="Roe B.A."/>
            <person name="Zeller R.W."/>
            <person name="Hastings K.E."/>
            <person name="Lemaire P."/>
            <person name="Lindquist E."/>
            <person name="Endo T."/>
            <person name="Hotta K."/>
            <person name="Inaba K."/>
        </authorList>
    </citation>
    <scope>NUCLEOTIDE SEQUENCE [LARGE SCALE GENOMIC DNA]</scope>
    <source>
        <strain evidence="3">wild type</strain>
    </source>
</reference>
<dbReference type="Ensembl" id="ENSCINT00000030460.1">
    <property type="protein sequence ID" value="ENSCINP00000036388.1"/>
    <property type="gene ID" value="ENSCING00000024066.1"/>
</dbReference>
<evidence type="ECO:0000256" key="1">
    <source>
        <dbReference type="SAM" id="Coils"/>
    </source>
</evidence>
<dbReference type="GO" id="GO:0060271">
    <property type="term" value="P:cilium assembly"/>
    <property type="evidence" value="ECO:0000318"/>
    <property type="project" value="GO_Central"/>
</dbReference>
<feature type="region of interest" description="Disordered" evidence="2">
    <location>
        <begin position="217"/>
        <end position="241"/>
    </location>
</feature>
<dbReference type="GO" id="GO:0010824">
    <property type="term" value="P:regulation of centrosome duplication"/>
    <property type="evidence" value="ECO:0000318"/>
    <property type="project" value="GO_Central"/>
</dbReference>
<feature type="coiled-coil region" evidence="1">
    <location>
        <begin position="330"/>
        <end position="392"/>
    </location>
</feature>
<organism evidence="3 4">
    <name type="scientific">Ciona intestinalis</name>
    <name type="common">Transparent sea squirt</name>
    <name type="synonym">Ascidia intestinalis</name>
    <dbReference type="NCBI Taxonomy" id="7719"/>
    <lineage>
        <taxon>Eukaryota</taxon>
        <taxon>Metazoa</taxon>
        <taxon>Chordata</taxon>
        <taxon>Tunicata</taxon>
        <taxon>Ascidiacea</taxon>
        <taxon>Phlebobranchia</taxon>
        <taxon>Cionidae</taxon>
        <taxon>Ciona</taxon>
    </lineage>
</organism>
<dbReference type="GO" id="GO:0005929">
    <property type="term" value="C:cilium"/>
    <property type="evidence" value="ECO:0007669"/>
    <property type="project" value="GOC"/>
</dbReference>
<dbReference type="OMA" id="MHKERDR"/>
<dbReference type="STRING" id="7719.ENSCINP00000036388"/>
<evidence type="ECO:0000313" key="4">
    <source>
        <dbReference type="Proteomes" id="UP000008144"/>
    </source>
</evidence>
<feature type="compositionally biased region" description="Polar residues" evidence="2">
    <location>
        <begin position="118"/>
        <end position="127"/>
    </location>
</feature>
<reference evidence="3" key="4">
    <citation type="submission" date="2025-09" db="UniProtKB">
        <authorList>
            <consortium name="Ensembl"/>
        </authorList>
    </citation>
    <scope>IDENTIFICATION</scope>
</reference>
<evidence type="ECO:0000313" key="3">
    <source>
        <dbReference type="Ensembl" id="ENSCINP00000036388.1"/>
    </source>
</evidence>
<keyword evidence="4" id="KW-1185">Reference proteome</keyword>
<feature type="coiled-coil region" evidence="1">
    <location>
        <begin position="525"/>
        <end position="603"/>
    </location>
</feature>
<name>H2Y3A3_CIOIN</name>
<keyword evidence="1" id="KW-0175">Coiled coil</keyword>
<reference evidence="4" key="1">
    <citation type="journal article" date="2002" name="Science">
        <title>The draft genome of Ciona intestinalis: insights into chordate and vertebrate origins.</title>
        <authorList>
            <person name="Dehal P."/>
            <person name="Satou Y."/>
            <person name="Campbell R.K."/>
            <person name="Chapman J."/>
            <person name="Degnan B."/>
            <person name="De Tomaso A."/>
            <person name="Davidson B."/>
            <person name="Di Gregorio A."/>
            <person name="Gelpke M."/>
            <person name="Goodstein D.M."/>
            <person name="Harafuji N."/>
            <person name="Hastings K.E."/>
            <person name="Ho I."/>
            <person name="Hotta K."/>
            <person name="Huang W."/>
            <person name="Kawashima T."/>
            <person name="Lemaire P."/>
            <person name="Martinez D."/>
            <person name="Meinertzhagen I.A."/>
            <person name="Necula S."/>
            <person name="Nonaka M."/>
            <person name="Putnam N."/>
            <person name="Rash S."/>
            <person name="Saiga H."/>
            <person name="Satake M."/>
            <person name="Terry A."/>
            <person name="Yamada L."/>
            <person name="Wang H.G."/>
            <person name="Awazu S."/>
            <person name="Azumi K."/>
            <person name="Boore J."/>
            <person name="Branno M."/>
            <person name="Chin-Bow S."/>
            <person name="DeSantis R."/>
            <person name="Doyle S."/>
            <person name="Francino P."/>
            <person name="Keys D.N."/>
            <person name="Haga S."/>
            <person name="Hayashi H."/>
            <person name="Hino K."/>
            <person name="Imai K.S."/>
            <person name="Inaba K."/>
            <person name="Kano S."/>
            <person name="Kobayashi K."/>
            <person name="Kobayashi M."/>
            <person name="Lee B.I."/>
            <person name="Makabe K.W."/>
            <person name="Manohar C."/>
            <person name="Matassi G."/>
            <person name="Medina M."/>
            <person name="Mochizuki Y."/>
            <person name="Mount S."/>
            <person name="Morishita T."/>
            <person name="Miura S."/>
            <person name="Nakayama A."/>
            <person name="Nishizaka S."/>
            <person name="Nomoto H."/>
            <person name="Ohta F."/>
            <person name="Oishi K."/>
            <person name="Rigoutsos I."/>
            <person name="Sano M."/>
            <person name="Sasaki A."/>
            <person name="Sasakura Y."/>
            <person name="Shoguchi E."/>
            <person name="Shin-i T."/>
            <person name="Spagnuolo A."/>
            <person name="Stainier D."/>
            <person name="Suzuki M.M."/>
            <person name="Tassy O."/>
            <person name="Takatori N."/>
            <person name="Tokuoka M."/>
            <person name="Yagi K."/>
            <person name="Yoshizaki F."/>
            <person name="Wada S."/>
            <person name="Zhang C."/>
            <person name="Hyatt P.D."/>
            <person name="Larimer F."/>
            <person name="Detter C."/>
            <person name="Doggett N."/>
            <person name="Glavina T."/>
            <person name="Hawkins T."/>
            <person name="Richardson P."/>
            <person name="Lucas S."/>
            <person name="Kohara Y."/>
            <person name="Levine M."/>
            <person name="Satoh N."/>
            <person name="Rokhsar D.S."/>
        </authorList>
    </citation>
    <scope>NUCLEOTIDE SEQUENCE [LARGE SCALE GENOMIC DNA]</scope>
</reference>
<evidence type="ECO:0000256" key="2">
    <source>
        <dbReference type="SAM" id="MobiDB-lite"/>
    </source>
</evidence>
<dbReference type="AlphaFoldDB" id="H2Y3A3"/>
<dbReference type="FunCoup" id="H2Y3A3">
    <property type="interactions" value="3"/>
</dbReference>
<dbReference type="GO" id="GO:0034451">
    <property type="term" value="C:centriolar satellite"/>
    <property type="evidence" value="ECO:0000318"/>
    <property type="project" value="GO_Central"/>
</dbReference>
<reference evidence="3" key="3">
    <citation type="submission" date="2025-08" db="UniProtKB">
        <authorList>
            <consortium name="Ensembl"/>
        </authorList>
    </citation>
    <scope>IDENTIFICATION</scope>
</reference>
<dbReference type="PANTHER" id="PTHR31540:SF1">
    <property type="entry name" value="CENTROSOMAL PROTEIN OF 131 KDA"/>
    <property type="match status" value="1"/>
</dbReference>
<dbReference type="InterPro" id="IPR030465">
    <property type="entry name" value="CEP131"/>
</dbReference>
<feature type="compositionally biased region" description="Basic and acidic residues" evidence="2">
    <location>
        <begin position="58"/>
        <end position="101"/>
    </location>
</feature>
<dbReference type="EMBL" id="EAAA01002415">
    <property type="status" value="NOT_ANNOTATED_CDS"/>
    <property type="molecule type" value="Genomic_DNA"/>
</dbReference>
<proteinExistence type="predicted"/>
<feature type="coiled-coil region" evidence="1">
    <location>
        <begin position="628"/>
        <end position="688"/>
    </location>
</feature>